<keyword evidence="2" id="KW-1185">Reference proteome</keyword>
<keyword evidence="1" id="KW-0614">Plasmid</keyword>
<evidence type="ECO:0000313" key="1">
    <source>
        <dbReference type="EMBL" id="QPT43600.1"/>
    </source>
</evidence>
<accession>A0A7T3F073</accession>
<reference evidence="1 2" key="1">
    <citation type="submission" date="2020-12" db="EMBL/GenBank/DDBJ databases">
        <title>FDA dAtabase for Regulatory Grade micrObial Sequences (FDA-ARGOS): Supporting development and validation of Infectious Disease Dx tests.</title>
        <authorList>
            <person name="Sproer C."/>
            <person name="Gronow S."/>
            <person name="Severitt S."/>
            <person name="Schroder I."/>
            <person name="Tallon L."/>
            <person name="Sadzewicz L."/>
            <person name="Zhao X."/>
            <person name="Boylan J."/>
            <person name="Ott S."/>
            <person name="Bowen H."/>
            <person name="Vavikolanu K."/>
            <person name="Mehta A."/>
            <person name="Aluvathingal J."/>
            <person name="Nadendla S."/>
            <person name="Lowell S."/>
            <person name="Myers T."/>
            <person name="Yan Y."/>
            <person name="Sichtig H."/>
        </authorList>
    </citation>
    <scope>NUCLEOTIDE SEQUENCE [LARGE SCALE GENOMIC DNA]</scope>
    <source>
        <strain evidence="1 2">FDAARGOS_869</strain>
        <plasmid evidence="1 2">unnamed</plasmid>
    </source>
</reference>
<organism evidence="1 2">
    <name type="scientific">Moraxella nonliquefaciens</name>
    <dbReference type="NCBI Taxonomy" id="478"/>
    <lineage>
        <taxon>Bacteria</taxon>
        <taxon>Pseudomonadati</taxon>
        <taxon>Pseudomonadota</taxon>
        <taxon>Gammaproteobacteria</taxon>
        <taxon>Moraxellales</taxon>
        <taxon>Moraxellaceae</taxon>
        <taxon>Moraxella</taxon>
    </lineage>
</organism>
<dbReference type="EMBL" id="CP065727">
    <property type="protein sequence ID" value="QPT43600.1"/>
    <property type="molecule type" value="Genomic_DNA"/>
</dbReference>
<dbReference type="Proteomes" id="UP000594834">
    <property type="component" value="Plasmid unnamed"/>
</dbReference>
<evidence type="ECO:0000313" key="2">
    <source>
        <dbReference type="Proteomes" id="UP000594834"/>
    </source>
</evidence>
<sequence>MASDGLINAYIANNIVAKYLSGLQKIRFEQGDFRGVFEMERYKFERLHELQRLNLKFLD</sequence>
<geneLocation type="plasmid" evidence="1 2">
    <name>unnamed</name>
</geneLocation>
<gene>
    <name evidence="1" type="ORF">I6G26_00480</name>
</gene>
<protein>
    <submittedName>
        <fullName evidence="1">Uncharacterized protein</fullName>
    </submittedName>
</protein>
<proteinExistence type="predicted"/>
<name>A0A7T3F073_MORNO</name>
<dbReference type="RefSeq" id="WP_197940230.1">
    <property type="nucleotide sequence ID" value="NZ_CP065727.1"/>
</dbReference>